<dbReference type="SUPFAM" id="SSF52172">
    <property type="entry name" value="CheY-like"/>
    <property type="match status" value="1"/>
</dbReference>
<dbReference type="InterPro" id="IPR009057">
    <property type="entry name" value="Homeodomain-like_sf"/>
</dbReference>
<evidence type="ECO:0000259" key="5">
    <source>
        <dbReference type="PROSITE" id="PS01124"/>
    </source>
</evidence>
<comment type="caution">
    <text evidence="7">The sequence shown here is derived from an EMBL/GenBank/DDBJ whole genome shotgun (WGS) entry which is preliminary data.</text>
</comment>
<dbReference type="SUPFAM" id="SSF46689">
    <property type="entry name" value="Homeodomain-like"/>
    <property type="match status" value="2"/>
</dbReference>
<keyword evidence="4" id="KW-0597">Phosphoprotein</keyword>
<dbReference type="InterPro" id="IPR001789">
    <property type="entry name" value="Sig_transdc_resp-reg_receiver"/>
</dbReference>
<dbReference type="PANTHER" id="PTHR43280:SF2">
    <property type="entry name" value="HTH-TYPE TRANSCRIPTIONAL REGULATOR EXSA"/>
    <property type="match status" value="1"/>
</dbReference>
<dbReference type="Pfam" id="PF00072">
    <property type="entry name" value="Response_reg"/>
    <property type="match status" value="1"/>
</dbReference>
<dbReference type="SMART" id="SM00342">
    <property type="entry name" value="HTH_ARAC"/>
    <property type="match status" value="1"/>
</dbReference>
<evidence type="ECO:0000313" key="8">
    <source>
        <dbReference type="Proteomes" id="UP001596113"/>
    </source>
</evidence>
<dbReference type="EMBL" id="JBHSMI010000025">
    <property type="protein sequence ID" value="MFC5404170.1"/>
    <property type="molecule type" value="Genomic_DNA"/>
</dbReference>
<dbReference type="PANTHER" id="PTHR43280">
    <property type="entry name" value="ARAC-FAMILY TRANSCRIPTIONAL REGULATOR"/>
    <property type="match status" value="1"/>
</dbReference>
<evidence type="ECO:0000256" key="3">
    <source>
        <dbReference type="ARBA" id="ARBA00023163"/>
    </source>
</evidence>
<evidence type="ECO:0000256" key="4">
    <source>
        <dbReference type="PROSITE-ProRule" id="PRU00169"/>
    </source>
</evidence>
<evidence type="ECO:0000313" key="7">
    <source>
        <dbReference type="EMBL" id="MFC5404170.1"/>
    </source>
</evidence>
<dbReference type="RefSeq" id="WP_378134186.1">
    <property type="nucleotide sequence ID" value="NZ_JBHSMI010000025.1"/>
</dbReference>
<evidence type="ECO:0000256" key="1">
    <source>
        <dbReference type="ARBA" id="ARBA00023015"/>
    </source>
</evidence>
<dbReference type="SMART" id="SM00448">
    <property type="entry name" value="REC"/>
    <property type="match status" value="1"/>
</dbReference>
<dbReference type="InterPro" id="IPR020449">
    <property type="entry name" value="Tscrpt_reg_AraC-type_HTH"/>
</dbReference>
<feature type="domain" description="HTH araC/xylS-type" evidence="5">
    <location>
        <begin position="147"/>
        <end position="246"/>
    </location>
</feature>
<protein>
    <submittedName>
        <fullName evidence="7">Response regulator</fullName>
    </submittedName>
</protein>
<keyword evidence="3" id="KW-0804">Transcription</keyword>
<feature type="domain" description="Response regulatory" evidence="6">
    <location>
        <begin position="3"/>
        <end position="123"/>
    </location>
</feature>
<dbReference type="InterPro" id="IPR011006">
    <property type="entry name" value="CheY-like_superfamily"/>
</dbReference>
<accession>A0ABW0HSG1</accession>
<dbReference type="InterPro" id="IPR018060">
    <property type="entry name" value="HTH_AraC"/>
</dbReference>
<dbReference type="InterPro" id="IPR018062">
    <property type="entry name" value="HTH_AraC-typ_CS"/>
</dbReference>
<feature type="modified residue" description="4-aspartylphosphate" evidence="4">
    <location>
        <position position="58"/>
    </location>
</feature>
<organism evidence="7 8">
    <name type="scientific">Cohnella soli</name>
    <dbReference type="NCBI Taxonomy" id="425005"/>
    <lineage>
        <taxon>Bacteria</taxon>
        <taxon>Bacillati</taxon>
        <taxon>Bacillota</taxon>
        <taxon>Bacilli</taxon>
        <taxon>Bacillales</taxon>
        <taxon>Paenibacillaceae</taxon>
        <taxon>Cohnella</taxon>
    </lineage>
</organism>
<dbReference type="CDD" id="cd17536">
    <property type="entry name" value="REC_YesN-like"/>
    <property type="match status" value="1"/>
</dbReference>
<keyword evidence="2" id="KW-0238">DNA-binding</keyword>
<dbReference type="Gene3D" id="1.10.10.60">
    <property type="entry name" value="Homeodomain-like"/>
    <property type="match status" value="2"/>
</dbReference>
<proteinExistence type="predicted"/>
<dbReference type="PROSITE" id="PS50110">
    <property type="entry name" value="RESPONSE_REGULATORY"/>
    <property type="match status" value="1"/>
</dbReference>
<evidence type="ECO:0000256" key="2">
    <source>
        <dbReference type="ARBA" id="ARBA00023125"/>
    </source>
</evidence>
<gene>
    <name evidence="7" type="ORF">ACFPOF_15610</name>
</gene>
<dbReference type="Pfam" id="PF12833">
    <property type="entry name" value="HTH_18"/>
    <property type="match status" value="1"/>
</dbReference>
<reference evidence="8" key="1">
    <citation type="journal article" date="2019" name="Int. J. Syst. Evol. Microbiol.">
        <title>The Global Catalogue of Microorganisms (GCM) 10K type strain sequencing project: providing services to taxonomists for standard genome sequencing and annotation.</title>
        <authorList>
            <consortium name="The Broad Institute Genomics Platform"/>
            <consortium name="The Broad Institute Genome Sequencing Center for Infectious Disease"/>
            <person name="Wu L."/>
            <person name="Ma J."/>
        </authorList>
    </citation>
    <scope>NUCLEOTIDE SEQUENCE [LARGE SCALE GENOMIC DNA]</scope>
    <source>
        <strain evidence="8">CGMCC 1.18575</strain>
    </source>
</reference>
<keyword evidence="8" id="KW-1185">Reference proteome</keyword>
<dbReference type="PROSITE" id="PS01124">
    <property type="entry name" value="HTH_ARAC_FAMILY_2"/>
    <property type="match status" value="1"/>
</dbReference>
<dbReference type="Proteomes" id="UP001596113">
    <property type="component" value="Unassembled WGS sequence"/>
</dbReference>
<dbReference type="PROSITE" id="PS00041">
    <property type="entry name" value="HTH_ARAC_FAMILY_1"/>
    <property type="match status" value="1"/>
</dbReference>
<evidence type="ECO:0000259" key="6">
    <source>
        <dbReference type="PROSITE" id="PS50110"/>
    </source>
</evidence>
<dbReference type="Gene3D" id="3.40.50.2300">
    <property type="match status" value="1"/>
</dbReference>
<dbReference type="PRINTS" id="PR00032">
    <property type="entry name" value="HTHARAC"/>
</dbReference>
<keyword evidence="1" id="KW-0805">Transcription regulation</keyword>
<sequence length="250" mass="28496">MLNVMVVDDEQSIREGIVKILSKYPGELAVEGTYANGLDAMVRIAQMEPGELDVIITDIEMPVMDGLKFIEQAKRKMPDVSVVMLSGYNDFEYARQSMRSGAADYLLKPMDKVEVFRLLDSFALKKRAAEGEQTKTPPPSEGNGVVEQVRKLLEKEYYRPIDLPYIAKKIGFNASYISSVFSRETGETITDCLNRLRIEKAKQFLLDHPHLKVYEIAYQVGYGDKIYFQKLFKKIVGSTPVEYRERRSEG</sequence>
<name>A0ABW0HSG1_9BACL</name>